<gene>
    <name evidence="3" type="ORF">CAMP_LOCUS14203</name>
</gene>
<feature type="domain" description="Domain of unknown function DX" evidence="2">
    <location>
        <begin position="290"/>
        <end position="365"/>
    </location>
</feature>
<dbReference type="PANTHER" id="PTHR36157:SF3">
    <property type="entry name" value="DOMAIN OF UNKNOWN FUNCTION DX DOMAIN-CONTAINING PROTEIN"/>
    <property type="match status" value="1"/>
</dbReference>
<comment type="caution">
    <text evidence="3">The sequence shown here is derived from an EMBL/GenBank/DDBJ whole genome shotgun (WGS) entry which is preliminary data.</text>
</comment>
<dbReference type="EMBL" id="CANHGI010000005">
    <property type="protein sequence ID" value="CAI5451566.1"/>
    <property type="molecule type" value="Genomic_DNA"/>
</dbReference>
<feature type="transmembrane region" description="Helical" evidence="1">
    <location>
        <begin position="377"/>
        <end position="398"/>
    </location>
</feature>
<dbReference type="PANTHER" id="PTHR36157">
    <property type="entry name" value="PROTEIN CBG12671-RELATED"/>
    <property type="match status" value="1"/>
</dbReference>
<proteinExistence type="predicted"/>
<reference evidence="3" key="1">
    <citation type="submission" date="2022-11" db="EMBL/GenBank/DDBJ databases">
        <authorList>
            <person name="Kikuchi T."/>
        </authorList>
    </citation>
    <scope>NUCLEOTIDE SEQUENCE</scope>
    <source>
        <strain evidence="3">PS1010</strain>
    </source>
</reference>
<evidence type="ECO:0000313" key="3">
    <source>
        <dbReference type="EMBL" id="CAI5451566.1"/>
    </source>
</evidence>
<dbReference type="InterPro" id="IPR002593">
    <property type="entry name" value="DX"/>
</dbReference>
<evidence type="ECO:0000256" key="1">
    <source>
        <dbReference type="SAM" id="Phobius"/>
    </source>
</evidence>
<keyword evidence="1" id="KW-0812">Transmembrane</keyword>
<evidence type="ECO:0000259" key="2">
    <source>
        <dbReference type="Pfam" id="PF01666"/>
    </source>
</evidence>
<keyword evidence="4" id="KW-1185">Reference proteome</keyword>
<keyword evidence="1" id="KW-0472">Membrane</keyword>
<dbReference type="OrthoDB" id="5870016at2759"/>
<name>A0A9P1IUW4_9PELO</name>
<sequence>MIIGKKEEYINTPELLTLFRDKDGNKFYCETNCPFNMMAGCDFNSTDCTMSFECDDHFLGVKSKLCSPPLPYLTYNNYYLNFERSTIGKHRIENPPFKAVGSDYGIECNDGKKCPSDLYCSEIYHMGMAQKYPNVSFCVEYPTKGAQLFGKMKTCAKDGDCENRGTCNLKNLIMNDPLQKGFCEHKKICVIGKPFGGIICGSGQRCPGNAWCDLDKKVCCSEDPTEITELHYCPDGVTPIQQEPNCSKVNEVNRCLKTVDGRLRAKEGICWSGRCCPNYRDKYEIGDYSYESNMMCDPLQPLPLKYVYKWCDSTTKKIFTVGVLDDFNVKLRTTRWNCKTKADCKGKNDICLNISKKRRVCYKSPINRTQNQIRFRFYLRFLVPIAVIIGLAIAAEYYF</sequence>
<dbReference type="Pfam" id="PF01666">
    <property type="entry name" value="DX"/>
    <property type="match status" value="1"/>
</dbReference>
<protein>
    <recommendedName>
        <fullName evidence="2">Domain of unknown function DX domain-containing protein</fullName>
    </recommendedName>
</protein>
<dbReference type="AlphaFoldDB" id="A0A9P1IUW4"/>
<dbReference type="Proteomes" id="UP001152747">
    <property type="component" value="Unassembled WGS sequence"/>
</dbReference>
<accession>A0A9P1IUW4</accession>
<organism evidence="3 4">
    <name type="scientific">Caenorhabditis angaria</name>
    <dbReference type="NCBI Taxonomy" id="860376"/>
    <lineage>
        <taxon>Eukaryota</taxon>
        <taxon>Metazoa</taxon>
        <taxon>Ecdysozoa</taxon>
        <taxon>Nematoda</taxon>
        <taxon>Chromadorea</taxon>
        <taxon>Rhabditida</taxon>
        <taxon>Rhabditina</taxon>
        <taxon>Rhabditomorpha</taxon>
        <taxon>Rhabditoidea</taxon>
        <taxon>Rhabditidae</taxon>
        <taxon>Peloderinae</taxon>
        <taxon>Caenorhabditis</taxon>
    </lineage>
</organism>
<keyword evidence="1" id="KW-1133">Transmembrane helix</keyword>
<evidence type="ECO:0000313" key="4">
    <source>
        <dbReference type="Proteomes" id="UP001152747"/>
    </source>
</evidence>